<feature type="domain" description="XdhC- CoxI" evidence="1">
    <location>
        <begin position="2"/>
        <end position="57"/>
    </location>
</feature>
<keyword evidence="4" id="KW-1185">Reference proteome</keyword>
<organism evidence="3 4">
    <name type="scientific">Desulforhabdus amnigena</name>
    <dbReference type="NCBI Taxonomy" id="40218"/>
    <lineage>
        <taxon>Bacteria</taxon>
        <taxon>Pseudomonadati</taxon>
        <taxon>Thermodesulfobacteriota</taxon>
        <taxon>Syntrophobacteria</taxon>
        <taxon>Syntrophobacterales</taxon>
        <taxon>Syntrophobacteraceae</taxon>
        <taxon>Desulforhabdus</taxon>
    </lineage>
</organism>
<dbReference type="EMBL" id="BSDR01000001">
    <property type="protein sequence ID" value="GLI32992.1"/>
    <property type="molecule type" value="Genomic_DNA"/>
</dbReference>
<dbReference type="NCBIfam" id="NF045664">
    <property type="entry name" value="XdhC_rel_AOR"/>
    <property type="match status" value="1"/>
</dbReference>
<dbReference type="Proteomes" id="UP001144372">
    <property type="component" value="Unassembled WGS sequence"/>
</dbReference>
<accession>A0A9W6CZ80</accession>
<proteinExistence type="predicted"/>
<evidence type="ECO:0000313" key="3">
    <source>
        <dbReference type="EMBL" id="GLI32992.1"/>
    </source>
</evidence>
<evidence type="ECO:0000313" key="4">
    <source>
        <dbReference type="Proteomes" id="UP001144372"/>
    </source>
</evidence>
<name>A0A9W6CZ80_9BACT</name>
<evidence type="ECO:0000259" key="2">
    <source>
        <dbReference type="Pfam" id="PF13478"/>
    </source>
</evidence>
<feature type="domain" description="XdhC Rossmann" evidence="2">
    <location>
        <begin position="180"/>
        <end position="323"/>
    </location>
</feature>
<dbReference type="Pfam" id="PF13478">
    <property type="entry name" value="XdhC_C"/>
    <property type="match status" value="1"/>
</dbReference>
<comment type="caution">
    <text evidence="3">The sequence shown here is derived from an EMBL/GenBank/DDBJ whole genome shotgun (WGS) entry which is preliminary data.</text>
</comment>
<gene>
    <name evidence="3" type="ORF">DAMNIGENAA_04250</name>
</gene>
<dbReference type="InterPro" id="IPR036291">
    <property type="entry name" value="NAD(P)-bd_dom_sf"/>
</dbReference>
<evidence type="ECO:0008006" key="5">
    <source>
        <dbReference type="Google" id="ProtNLM"/>
    </source>
</evidence>
<evidence type="ECO:0000259" key="1">
    <source>
        <dbReference type="Pfam" id="PF02625"/>
    </source>
</evidence>
<reference evidence="3" key="1">
    <citation type="submission" date="2022-12" db="EMBL/GenBank/DDBJ databases">
        <title>Reference genome sequencing for broad-spectrum identification of bacterial and archaeal isolates by mass spectrometry.</title>
        <authorList>
            <person name="Sekiguchi Y."/>
            <person name="Tourlousse D.M."/>
        </authorList>
    </citation>
    <scope>NUCLEOTIDE SEQUENCE</scope>
    <source>
        <strain evidence="3">ASRB1</strain>
    </source>
</reference>
<dbReference type="AlphaFoldDB" id="A0A9W6CZ80"/>
<dbReference type="InterPro" id="IPR003777">
    <property type="entry name" value="XdhC_CoxI"/>
</dbReference>
<dbReference type="Pfam" id="PF02625">
    <property type="entry name" value="XdhC_CoxI"/>
    <property type="match status" value="1"/>
</dbReference>
<dbReference type="SUPFAM" id="SSF51735">
    <property type="entry name" value="NAD(P)-binding Rossmann-fold domains"/>
    <property type="match status" value="1"/>
</dbReference>
<dbReference type="PANTHER" id="PTHR30388:SF6">
    <property type="entry name" value="XANTHINE DEHYDROGENASE SUBUNIT A-RELATED"/>
    <property type="match status" value="1"/>
</dbReference>
<dbReference type="Gene3D" id="3.40.50.720">
    <property type="entry name" value="NAD(P)-binding Rossmann-like Domain"/>
    <property type="match status" value="1"/>
</dbReference>
<dbReference type="InterPro" id="IPR027051">
    <property type="entry name" value="XdhC_Rossmann_dom"/>
</dbReference>
<protein>
    <recommendedName>
        <fullName evidence="5">XdhC/CoxI family protein</fullName>
    </recommendedName>
</protein>
<dbReference type="PANTHER" id="PTHR30388">
    <property type="entry name" value="ALDEHYDE OXIDOREDUCTASE MOLYBDENUM COFACTOR ASSEMBLY PROTEIN"/>
    <property type="match status" value="1"/>
</dbReference>
<dbReference type="InterPro" id="IPR052698">
    <property type="entry name" value="MoCofactor_Util/Proc"/>
</dbReference>
<sequence>MLATVLTRTGSAPRSAGARMIVRSNGAIIGSVGGGIVEAKVQELSADIFKQRGSMVKEFVLTSEDAGRLGMACGGGLEILMTFMDASNRDLLNFYEGLLKSLETQEKVRLITRIPTGDNDSPKPAQYLLKENGDMFPESSEEKPTWLREMIGEADAAGPVPLSKGAERFLLEPIRSPDTVYIFGAGHVGQALAALTGRVGFRTVVLDDREEFANRQRFGSADNIIVLDSFENALEGLEIDGASYLVIVTRGHAFDKTVLGRVLKTKAVYIGMIGSQKKRKAIYEALMKEGFTSRDLERVHSPIGLDIGAETPEEIAVSIVAELIQVRASNRK</sequence>